<evidence type="ECO:0000313" key="3">
    <source>
        <dbReference type="EMBL" id="QHT94250.1"/>
    </source>
</evidence>
<feature type="region of interest" description="Disordered" evidence="1">
    <location>
        <begin position="97"/>
        <end position="117"/>
    </location>
</feature>
<keyword evidence="2" id="KW-0812">Transmembrane</keyword>
<dbReference type="AlphaFoldDB" id="A0A6C0INT9"/>
<keyword evidence="2" id="KW-1133">Transmembrane helix</keyword>
<name>A0A6C0INT9_9ZZZZ</name>
<evidence type="ECO:0000256" key="1">
    <source>
        <dbReference type="SAM" id="MobiDB-lite"/>
    </source>
</evidence>
<accession>A0A6C0INT9</accession>
<feature type="transmembrane region" description="Helical" evidence="2">
    <location>
        <begin position="52"/>
        <end position="80"/>
    </location>
</feature>
<proteinExistence type="predicted"/>
<evidence type="ECO:0000256" key="2">
    <source>
        <dbReference type="SAM" id="Phobius"/>
    </source>
</evidence>
<protein>
    <submittedName>
        <fullName evidence="3">Uncharacterized protein</fullName>
    </submittedName>
</protein>
<reference evidence="3" key="1">
    <citation type="journal article" date="2020" name="Nature">
        <title>Giant virus diversity and host interactions through global metagenomics.</title>
        <authorList>
            <person name="Schulz F."/>
            <person name="Roux S."/>
            <person name="Paez-Espino D."/>
            <person name="Jungbluth S."/>
            <person name="Walsh D.A."/>
            <person name="Denef V.J."/>
            <person name="McMahon K.D."/>
            <person name="Konstantinidis K.T."/>
            <person name="Eloe-Fadrosh E.A."/>
            <person name="Kyrpides N.C."/>
            <person name="Woyke T."/>
        </authorList>
    </citation>
    <scope>NUCLEOTIDE SEQUENCE</scope>
    <source>
        <strain evidence="3">GVMAG-M-3300024258-28</strain>
    </source>
</reference>
<keyword evidence="2" id="KW-0472">Membrane</keyword>
<feature type="transmembrane region" description="Helical" evidence="2">
    <location>
        <begin position="12"/>
        <end position="32"/>
    </location>
</feature>
<sequence length="155" mass="17365">MYLQKLLKKLPLGKMTTIEFAVIGLFILYLVLPIETPEALAMCVDSSLGMLVVFVLAVVLFMKSNSILAVLFIFVAFELIKRSCKVTNKPQTIMEHTEEQNKKDQKMKQMNPEKKSTLEEEVVDVMAPVGHSEPIKFLSTSFQPIAEDVGSASRV</sequence>
<organism evidence="3">
    <name type="scientific">viral metagenome</name>
    <dbReference type="NCBI Taxonomy" id="1070528"/>
    <lineage>
        <taxon>unclassified sequences</taxon>
        <taxon>metagenomes</taxon>
        <taxon>organismal metagenomes</taxon>
    </lineage>
</organism>
<dbReference type="EMBL" id="MN740217">
    <property type="protein sequence ID" value="QHT94250.1"/>
    <property type="molecule type" value="Genomic_DNA"/>
</dbReference>